<name>A0A4Y8II37_9BACI</name>
<proteinExistence type="predicted"/>
<keyword evidence="3" id="KW-0804">Transcription</keyword>
<accession>A0A4Y8II37</accession>
<dbReference type="InterPro" id="IPR051011">
    <property type="entry name" value="Metal_resp_trans_reg"/>
</dbReference>
<evidence type="ECO:0000256" key="2">
    <source>
        <dbReference type="ARBA" id="ARBA00023125"/>
    </source>
</evidence>
<keyword evidence="2" id="KW-0238">DNA-binding</keyword>
<dbReference type="RefSeq" id="WP_134340696.1">
    <property type="nucleotide sequence ID" value="NZ_SOPW01000013.1"/>
</dbReference>
<dbReference type="EMBL" id="SOPW01000013">
    <property type="protein sequence ID" value="TFB18491.1"/>
    <property type="molecule type" value="Genomic_DNA"/>
</dbReference>
<dbReference type="GO" id="GO:0003677">
    <property type="term" value="F:DNA binding"/>
    <property type="evidence" value="ECO:0007669"/>
    <property type="project" value="UniProtKB-KW"/>
</dbReference>
<evidence type="ECO:0000256" key="1">
    <source>
        <dbReference type="ARBA" id="ARBA00023015"/>
    </source>
</evidence>
<dbReference type="PRINTS" id="PR00778">
    <property type="entry name" value="HTHARSR"/>
</dbReference>
<dbReference type="Pfam" id="PF01022">
    <property type="entry name" value="HTH_5"/>
    <property type="match status" value="1"/>
</dbReference>
<dbReference type="CDD" id="cd00090">
    <property type="entry name" value="HTH_ARSR"/>
    <property type="match status" value="1"/>
</dbReference>
<dbReference type="PANTHER" id="PTHR43132">
    <property type="entry name" value="ARSENICAL RESISTANCE OPERON REPRESSOR ARSR-RELATED"/>
    <property type="match status" value="1"/>
</dbReference>
<evidence type="ECO:0000256" key="3">
    <source>
        <dbReference type="ARBA" id="ARBA00023163"/>
    </source>
</evidence>
<dbReference type="InterPro" id="IPR011991">
    <property type="entry name" value="ArsR-like_HTH"/>
</dbReference>
<dbReference type="NCBIfam" id="NF033788">
    <property type="entry name" value="HTH_metalloreg"/>
    <property type="match status" value="1"/>
</dbReference>
<sequence>MDSNLEFQENIAPELYAKFFHGLSNPTRFKIVQSLLEKEMNVTELMDELGLKQAQVSNQLACLKWCGYVSTRQEGKFIYYQIKDERVREILNLATQLVNDNAHHISQCIRM</sequence>
<organism evidence="5 6">
    <name type="scientific">Filobacillus milosensis</name>
    <dbReference type="NCBI Taxonomy" id="94137"/>
    <lineage>
        <taxon>Bacteria</taxon>
        <taxon>Bacillati</taxon>
        <taxon>Bacillota</taxon>
        <taxon>Bacilli</taxon>
        <taxon>Bacillales</taxon>
        <taxon>Bacillaceae</taxon>
        <taxon>Filobacillus</taxon>
    </lineage>
</organism>
<evidence type="ECO:0000313" key="6">
    <source>
        <dbReference type="Proteomes" id="UP000297975"/>
    </source>
</evidence>
<dbReference type="InterPro" id="IPR036388">
    <property type="entry name" value="WH-like_DNA-bd_sf"/>
</dbReference>
<dbReference type="PROSITE" id="PS50987">
    <property type="entry name" value="HTH_ARSR_2"/>
    <property type="match status" value="1"/>
</dbReference>
<dbReference type="OrthoDB" id="9802016at2"/>
<dbReference type="SUPFAM" id="SSF46785">
    <property type="entry name" value="Winged helix' DNA-binding domain"/>
    <property type="match status" value="1"/>
</dbReference>
<reference evidence="5 6" key="1">
    <citation type="submission" date="2019-03" db="EMBL/GenBank/DDBJ databases">
        <authorList>
            <person name="He R.-H."/>
        </authorList>
    </citation>
    <scope>NUCLEOTIDE SEQUENCE [LARGE SCALE GENOMIC DNA]</scope>
    <source>
        <strain evidence="6">SH 714</strain>
    </source>
</reference>
<keyword evidence="6" id="KW-1185">Reference proteome</keyword>
<dbReference type="SMART" id="SM00418">
    <property type="entry name" value="HTH_ARSR"/>
    <property type="match status" value="1"/>
</dbReference>
<protein>
    <submittedName>
        <fullName evidence="5">ArsR family transcriptional regulator</fullName>
    </submittedName>
</protein>
<dbReference type="AlphaFoldDB" id="A0A4Y8II37"/>
<evidence type="ECO:0000259" key="4">
    <source>
        <dbReference type="PROSITE" id="PS50987"/>
    </source>
</evidence>
<keyword evidence="1" id="KW-0805">Transcription regulation</keyword>
<dbReference type="InterPro" id="IPR036390">
    <property type="entry name" value="WH_DNA-bd_sf"/>
</dbReference>
<feature type="domain" description="HTH arsR-type" evidence="4">
    <location>
        <begin position="8"/>
        <end position="102"/>
    </location>
</feature>
<dbReference type="PANTHER" id="PTHR43132:SF2">
    <property type="entry name" value="ARSENICAL RESISTANCE OPERON REPRESSOR ARSR-RELATED"/>
    <property type="match status" value="1"/>
</dbReference>
<dbReference type="InterPro" id="IPR001845">
    <property type="entry name" value="HTH_ArsR_DNA-bd_dom"/>
</dbReference>
<dbReference type="Gene3D" id="1.10.10.10">
    <property type="entry name" value="Winged helix-like DNA-binding domain superfamily/Winged helix DNA-binding domain"/>
    <property type="match status" value="1"/>
</dbReference>
<evidence type="ECO:0000313" key="5">
    <source>
        <dbReference type="EMBL" id="TFB18491.1"/>
    </source>
</evidence>
<dbReference type="Proteomes" id="UP000297975">
    <property type="component" value="Unassembled WGS sequence"/>
</dbReference>
<dbReference type="GO" id="GO:0003700">
    <property type="term" value="F:DNA-binding transcription factor activity"/>
    <property type="evidence" value="ECO:0007669"/>
    <property type="project" value="InterPro"/>
</dbReference>
<gene>
    <name evidence="5" type="ORF">E3U55_11905</name>
</gene>
<comment type="caution">
    <text evidence="5">The sequence shown here is derived from an EMBL/GenBank/DDBJ whole genome shotgun (WGS) entry which is preliminary data.</text>
</comment>